<feature type="region of interest" description="Disordered" evidence="2">
    <location>
        <begin position="478"/>
        <end position="528"/>
    </location>
</feature>
<feature type="region of interest" description="Disordered" evidence="2">
    <location>
        <begin position="427"/>
        <end position="454"/>
    </location>
</feature>
<reference evidence="4" key="2">
    <citation type="journal article" date="2021" name="Sci. Data">
        <title>Chromosome-scale genome sequencing, assembly and annotation of six genomes from subfamily Leishmaniinae.</title>
        <authorList>
            <person name="Almutairi H."/>
            <person name="Urbaniak M.D."/>
            <person name="Bates M.D."/>
            <person name="Jariyapan N."/>
            <person name="Kwakye-Nuako G."/>
            <person name="Thomaz Soccol V."/>
            <person name="Al-Salem W.S."/>
            <person name="Dillon R.J."/>
            <person name="Bates P.A."/>
            <person name="Gatherer D."/>
        </authorList>
    </citation>
    <scope>NUCLEOTIDE SEQUENCE [LARGE SCALE GENOMIC DNA]</scope>
</reference>
<feature type="region of interest" description="Disordered" evidence="2">
    <location>
        <begin position="176"/>
        <end position="210"/>
    </location>
</feature>
<feature type="region of interest" description="Disordered" evidence="2">
    <location>
        <begin position="545"/>
        <end position="571"/>
    </location>
</feature>
<accession>A0A836KW07</accession>
<reference evidence="4" key="1">
    <citation type="journal article" date="2021" name="Microbiol. Resour. Announc.">
        <title>LGAAP: Leishmaniinae Genome Assembly and Annotation Pipeline.</title>
        <authorList>
            <person name="Almutairi H."/>
            <person name="Urbaniak M.D."/>
            <person name="Bates M.D."/>
            <person name="Jariyapan N."/>
            <person name="Kwakye-Nuako G."/>
            <person name="Thomaz-Soccol V."/>
            <person name="Al-Salem W.S."/>
            <person name="Dillon R.J."/>
            <person name="Bates P.A."/>
            <person name="Gatherer D."/>
        </authorList>
    </citation>
    <scope>NUCLEOTIDE SEQUENCE [LARGE SCALE GENOMIC DNA]</scope>
</reference>
<feature type="compositionally biased region" description="Low complexity" evidence="2">
    <location>
        <begin position="69"/>
        <end position="106"/>
    </location>
</feature>
<feature type="coiled-coil region" evidence="1">
    <location>
        <begin position="833"/>
        <end position="860"/>
    </location>
</feature>
<feature type="region of interest" description="Disordered" evidence="2">
    <location>
        <begin position="270"/>
        <end position="311"/>
    </location>
</feature>
<dbReference type="AlphaFoldDB" id="A0A836KW07"/>
<feature type="region of interest" description="Disordered" evidence="2">
    <location>
        <begin position="653"/>
        <end position="699"/>
    </location>
</feature>
<feature type="compositionally biased region" description="Polar residues" evidence="2">
    <location>
        <begin position="478"/>
        <end position="489"/>
    </location>
</feature>
<protein>
    <submittedName>
        <fullName evidence="3">Uncharacterized protein</fullName>
    </submittedName>
</protein>
<feature type="compositionally biased region" description="Low complexity" evidence="2">
    <location>
        <begin position="23"/>
        <end position="47"/>
    </location>
</feature>
<feature type="region of interest" description="Disordered" evidence="2">
    <location>
        <begin position="756"/>
        <end position="795"/>
    </location>
</feature>
<dbReference type="EMBL" id="JAFHLR010000012">
    <property type="protein sequence ID" value="KAG5484910.1"/>
    <property type="molecule type" value="Genomic_DNA"/>
</dbReference>
<proteinExistence type="predicted"/>
<comment type="caution">
    <text evidence="3">The sequence shown here is derived from an EMBL/GenBank/DDBJ whole genome shotgun (WGS) entry which is preliminary data.</text>
</comment>
<evidence type="ECO:0000313" key="4">
    <source>
        <dbReference type="Proteomes" id="UP000674143"/>
    </source>
</evidence>
<dbReference type="SMR" id="A0A836KW07"/>
<feature type="compositionally biased region" description="Low complexity" evidence="2">
    <location>
        <begin position="757"/>
        <end position="785"/>
    </location>
</feature>
<feature type="compositionally biased region" description="Basic residues" evidence="2">
    <location>
        <begin position="495"/>
        <end position="506"/>
    </location>
</feature>
<dbReference type="GeneID" id="92363496"/>
<feature type="region of interest" description="Disordered" evidence="2">
    <location>
        <begin position="892"/>
        <end position="959"/>
    </location>
</feature>
<sequence length="959" mass="97223">MRHPYATDEPLDGPGGDAEHVEPGVPAPSARAVPPATTMTPTPAEPADGNDNAKATHSSGRDNVATVVSHSSDVSSPSSSSSRSSAAFSSFTSASDSFSCSSGSADVTADGAGAPTSGHQHHRREERRHRDHRRNLPRDCPDDGQAVRDNANVDVFASASPRVQTSEHTRFTTVLAGGKRRDGSAGPPTVPAASCGRVDGDAGGDSSPTQELAWWRSSAVAANTMIGAAPTATDEVHPYYCAPNISASPSVPQHCTADVDPAFRDVMPAPHAAAAQRHSATSPLLSTASATSIASPTPLPPTHPRRSSSLQSCASKVFSMHTAGGVARFSQPLFAGKHSSNGGASAGFSSPVPADGSVQMQSSRSTGCVTRPIQLRTLRRSFSFTSGLLPVPASSYEMFPCYAHRASSPITGANAATGAPRAWLSGERHHERTASIASSVHSASSSARPSVPLPPSHVGAASNMMAAVWVDVPLSQSGSRCATPMNSNGDAYPPPRRRRTTPRRRSGPPSPATSTLAASVASSLDGGGPPFSAPRLLVTVSTQTESDAAVVEGGATPTGLPRRLYTESSSGSPCATVVGGGGYSGDAAHQYNLNCSFESEGAAVAAAASVSSTSAEVSPRSLLASAADMRLDGDSNQLLLDGEAAWRGQQRTTVNNSAATAPSAPAPLSAEGAARLSDAVGGDSPSSPAAAEPTGAADAHQTLRVDALSPQEGAKAVAATVGAPELTAAEMSAPCGVRISPITLCFTPLAPPQEGIAPAASRQSQAAAPPPTATAGASTEAAAQSLRATAGEEQRSGAVGDKICVDCATTAPVGDSAELSAPQSVTPSRSDEVRLLRAELAEMRLQYERVVQQLRQMQETAVAAGGATGITHPSNAVGAGQRPTAEVVLSATSPSLPAASRSSSSRSASIQNHSSAPEGPLVNSTSPVSSNSEDGGADATATLDHVRAALLRTRQRATQ</sequence>
<feature type="region of interest" description="Disordered" evidence="2">
    <location>
        <begin position="341"/>
        <end position="365"/>
    </location>
</feature>
<dbReference type="Proteomes" id="UP000674143">
    <property type="component" value="Unassembled WGS sequence"/>
</dbReference>
<feature type="compositionally biased region" description="Low complexity" evidence="2">
    <location>
        <begin position="270"/>
        <end position="296"/>
    </location>
</feature>
<feature type="compositionally biased region" description="Low complexity" evidence="2">
    <location>
        <begin position="892"/>
        <end position="909"/>
    </location>
</feature>
<name>A0A836KW07_9TRYP</name>
<feature type="compositionally biased region" description="Polar residues" evidence="2">
    <location>
        <begin position="922"/>
        <end position="933"/>
    </location>
</feature>
<evidence type="ECO:0000256" key="2">
    <source>
        <dbReference type="SAM" id="MobiDB-lite"/>
    </source>
</evidence>
<evidence type="ECO:0000256" key="1">
    <source>
        <dbReference type="SAM" id="Coils"/>
    </source>
</evidence>
<dbReference type="KEGG" id="loi:92363496"/>
<keyword evidence="4" id="KW-1185">Reference proteome</keyword>
<feature type="compositionally biased region" description="Basic residues" evidence="2">
    <location>
        <begin position="119"/>
        <end position="133"/>
    </location>
</feature>
<feature type="compositionally biased region" description="Low complexity" evidence="2">
    <location>
        <begin position="341"/>
        <end position="350"/>
    </location>
</feature>
<organism evidence="3 4">
    <name type="scientific">Leishmania orientalis</name>
    <dbReference type="NCBI Taxonomy" id="2249476"/>
    <lineage>
        <taxon>Eukaryota</taxon>
        <taxon>Discoba</taxon>
        <taxon>Euglenozoa</taxon>
        <taxon>Kinetoplastea</taxon>
        <taxon>Metakinetoplastina</taxon>
        <taxon>Trypanosomatida</taxon>
        <taxon>Trypanosomatidae</taxon>
        <taxon>Leishmaniinae</taxon>
        <taxon>Leishmania</taxon>
    </lineage>
</organism>
<feature type="compositionally biased region" description="Low complexity" evidence="2">
    <location>
        <begin position="434"/>
        <end position="450"/>
    </location>
</feature>
<dbReference type="RefSeq" id="XP_067065022.1">
    <property type="nucleotide sequence ID" value="XM_067209562.1"/>
</dbReference>
<feature type="compositionally biased region" description="Low complexity" evidence="2">
    <location>
        <begin position="512"/>
        <end position="524"/>
    </location>
</feature>
<feature type="compositionally biased region" description="Low complexity" evidence="2">
    <location>
        <begin position="948"/>
        <end position="959"/>
    </location>
</feature>
<feature type="region of interest" description="Disordered" evidence="2">
    <location>
        <begin position="1"/>
        <end position="147"/>
    </location>
</feature>
<gene>
    <name evidence="3" type="ORF">LSCM4_07683</name>
</gene>
<evidence type="ECO:0000313" key="3">
    <source>
        <dbReference type="EMBL" id="KAG5484910.1"/>
    </source>
</evidence>
<feature type="compositionally biased region" description="Low complexity" evidence="2">
    <location>
        <begin position="657"/>
        <end position="699"/>
    </location>
</feature>
<keyword evidence="1" id="KW-0175">Coiled coil</keyword>